<evidence type="ECO:0000256" key="1">
    <source>
        <dbReference type="SAM" id="Phobius"/>
    </source>
</evidence>
<keyword evidence="1" id="KW-1133">Transmembrane helix</keyword>
<proteinExistence type="predicted"/>
<feature type="transmembrane region" description="Helical" evidence="1">
    <location>
        <begin position="72"/>
        <end position="102"/>
    </location>
</feature>
<reference evidence="2 3" key="1">
    <citation type="submission" date="2020-01" db="EMBL/GenBank/DDBJ databases">
        <title>Complete genome sequence of Chitinophaga sp. H33E-04 isolated from quinoa roots.</title>
        <authorList>
            <person name="Weon H.-Y."/>
            <person name="Lee S.A."/>
        </authorList>
    </citation>
    <scope>NUCLEOTIDE SEQUENCE [LARGE SCALE GENOMIC DNA]</scope>
    <source>
        <strain evidence="2 3">H33E-04</strain>
    </source>
</reference>
<feature type="transmembrane region" description="Helical" evidence="1">
    <location>
        <begin position="41"/>
        <end position="60"/>
    </location>
</feature>
<evidence type="ECO:0008006" key="4">
    <source>
        <dbReference type="Google" id="ProtNLM"/>
    </source>
</evidence>
<feature type="transmembrane region" description="Helical" evidence="1">
    <location>
        <begin position="12"/>
        <end position="35"/>
    </location>
</feature>
<organism evidence="2 3">
    <name type="scientific">Chitinophaga agri</name>
    <dbReference type="NCBI Taxonomy" id="2703787"/>
    <lineage>
        <taxon>Bacteria</taxon>
        <taxon>Pseudomonadati</taxon>
        <taxon>Bacteroidota</taxon>
        <taxon>Chitinophagia</taxon>
        <taxon>Chitinophagales</taxon>
        <taxon>Chitinophagaceae</taxon>
        <taxon>Chitinophaga</taxon>
    </lineage>
</organism>
<feature type="transmembrane region" description="Helical" evidence="1">
    <location>
        <begin position="129"/>
        <end position="155"/>
    </location>
</feature>
<evidence type="ECO:0000313" key="2">
    <source>
        <dbReference type="EMBL" id="QHS59262.1"/>
    </source>
</evidence>
<keyword evidence="1" id="KW-0812">Transmembrane</keyword>
<protein>
    <recommendedName>
        <fullName evidence="4">DUF4199 domain-containing protein</fullName>
    </recommendedName>
</protein>
<gene>
    <name evidence="2" type="ORF">GWR21_06600</name>
</gene>
<accession>A0A6B9ZA90</accession>
<dbReference type="AlphaFoldDB" id="A0A6B9ZA90"/>
<keyword evidence="1" id="KW-0472">Membrane</keyword>
<name>A0A6B9ZA90_9BACT</name>
<dbReference type="RefSeq" id="WP_162330959.1">
    <property type="nucleotide sequence ID" value="NZ_CP048113.1"/>
</dbReference>
<dbReference type="Proteomes" id="UP000476411">
    <property type="component" value="Chromosome"/>
</dbReference>
<evidence type="ECO:0000313" key="3">
    <source>
        <dbReference type="Proteomes" id="UP000476411"/>
    </source>
</evidence>
<dbReference type="KEGG" id="chih:GWR21_06600"/>
<dbReference type="EMBL" id="CP048113">
    <property type="protein sequence ID" value="QHS59262.1"/>
    <property type="molecule type" value="Genomic_DNA"/>
</dbReference>
<sequence length="181" mass="19848">MKNPLFQKTHWFEYLGYGALGAVFYCILLFFHLQAGNYESMYLVYIGNAAFGIAILLYNLKLIYRNYEKNRAISMLIAAHLATATGTVLSMIFGSVLMLAVYPELFSSTPSILGPENAHSGTAATPEGWLFMVVINALILNFSVGSFISIVSSYAGKINQTKDKPAHLGTRTSNGRTTNDA</sequence>
<keyword evidence="3" id="KW-1185">Reference proteome</keyword>